<dbReference type="EMBL" id="JRES01001695">
    <property type="protein sequence ID" value="KNC20920.1"/>
    <property type="molecule type" value="Genomic_DNA"/>
</dbReference>
<proteinExistence type="predicted"/>
<gene>
    <name evidence="1" type="ORF">FF38_00295</name>
</gene>
<sequence>MFEIHYGEGECHDSWSPQKHHPNFCLQKQSKVLFLLSIMSFEVSETRSLKCSCTSSRLSLHPFFGQFLSSDFALCFPMANAIKEEEGIERYGRKPISLIILRYPPEIDVPDTDVGCPPEPDSGKGNVLLISLLSYLDNICSSRFKSHFAILFMAVNLAWVILPKQQRSDCGT</sequence>
<organism evidence="1 2">
    <name type="scientific">Lucilia cuprina</name>
    <name type="common">Green bottle fly</name>
    <name type="synonym">Australian sheep blowfly</name>
    <dbReference type="NCBI Taxonomy" id="7375"/>
    <lineage>
        <taxon>Eukaryota</taxon>
        <taxon>Metazoa</taxon>
        <taxon>Ecdysozoa</taxon>
        <taxon>Arthropoda</taxon>
        <taxon>Hexapoda</taxon>
        <taxon>Insecta</taxon>
        <taxon>Pterygota</taxon>
        <taxon>Neoptera</taxon>
        <taxon>Endopterygota</taxon>
        <taxon>Diptera</taxon>
        <taxon>Brachycera</taxon>
        <taxon>Muscomorpha</taxon>
        <taxon>Oestroidea</taxon>
        <taxon>Calliphoridae</taxon>
        <taxon>Luciliinae</taxon>
        <taxon>Lucilia</taxon>
    </lineage>
</organism>
<dbReference type="AlphaFoldDB" id="A0A0L0BLE8"/>
<dbReference type="Proteomes" id="UP000037069">
    <property type="component" value="Unassembled WGS sequence"/>
</dbReference>
<reference evidence="1 2" key="1">
    <citation type="journal article" date="2015" name="Nat. Commun.">
        <title>Lucilia cuprina genome unlocks parasitic fly biology to underpin future interventions.</title>
        <authorList>
            <person name="Anstead C.A."/>
            <person name="Korhonen P.K."/>
            <person name="Young N.D."/>
            <person name="Hall R.S."/>
            <person name="Jex A.R."/>
            <person name="Murali S.C."/>
            <person name="Hughes D.S."/>
            <person name="Lee S.F."/>
            <person name="Perry T."/>
            <person name="Stroehlein A.J."/>
            <person name="Ansell B.R."/>
            <person name="Breugelmans B."/>
            <person name="Hofmann A."/>
            <person name="Qu J."/>
            <person name="Dugan S."/>
            <person name="Lee S.L."/>
            <person name="Chao H."/>
            <person name="Dinh H."/>
            <person name="Han Y."/>
            <person name="Doddapaneni H.V."/>
            <person name="Worley K.C."/>
            <person name="Muzny D.M."/>
            <person name="Ioannidis P."/>
            <person name="Waterhouse R.M."/>
            <person name="Zdobnov E.M."/>
            <person name="James P.J."/>
            <person name="Bagnall N.H."/>
            <person name="Kotze A.C."/>
            <person name="Gibbs R.A."/>
            <person name="Richards S."/>
            <person name="Batterham P."/>
            <person name="Gasser R.B."/>
        </authorList>
    </citation>
    <scope>NUCLEOTIDE SEQUENCE [LARGE SCALE GENOMIC DNA]</scope>
    <source>
        <strain evidence="1 2">LS</strain>
        <tissue evidence="1">Full body</tissue>
    </source>
</reference>
<protein>
    <submittedName>
        <fullName evidence="1">Uncharacterized protein</fullName>
    </submittedName>
</protein>
<keyword evidence="2" id="KW-1185">Reference proteome</keyword>
<comment type="caution">
    <text evidence="1">The sequence shown here is derived from an EMBL/GenBank/DDBJ whole genome shotgun (WGS) entry which is preliminary data.</text>
</comment>
<accession>A0A0L0BLE8</accession>
<evidence type="ECO:0000313" key="2">
    <source>
        <dbReference type="Proteomes" id="UP000037069"/>
    </source>
</evidence>
<evidence type="ECO:0000313" key="1">
    <source>
        <dbReference type="EMBL" id="KNC20920.1"/>
    </source>
</evidence>
<name>A0A0L0BLE8_LUCCU</name>